<dbReference type="Proteomes" id="UP001576780">
    <property type="component" value="Unassembled WGS sequence"/>
</dbReference>
<accession>A0ABV4WRT8</accession>
<keyword evidence="2" id="KW-1185">Reference proteome</keyword>
<gene>
    <name evidence="1" type="ORF">ACE1CA_25135</name>
</gene>
<organism evidence="1 2">
    <name type="scientific">Floridaenema evergladense BLCC-F167</name>
    <dbReference type="NCBI Taxonomy" id="3153639"/>
    <lineage>
        <taxon>Bacteria</taxon>
        <taxon>Bacillati</taxon>
        <taxon>Cyanobacteriota</taxon>
        <taxon>Cyanophyceae</taxon>
        <taxon>Oscillatoriophycideae</taxon>
        <taxon>Aerosakkonematales</taxon>
        <taxon>Aerosakkonemataceae</taxon>
        <taxon>Floridanema</taxon>
        <taxon>Floridanema evergladense</taxon>
    </lineage>
</organism>
<proteinExistence type="predicted"/>
<protein>
    <submittedName>
        <fullName evidence="1">Uncharacterized protein</fullName>
    </submittedName>
</protein>
<evidence type="ECO:0000313" key="1">
    <source>
        <dbReference type="EMBL" id="MFB2837800.1"/>
    </source>
</evidence>
<comment type="caution">
    <text evidence="1">The sequence shown here is derived from an EMBL/GenBank/DDBJ whole genome shotgun (WGS) entry which is preliminary data.</text>
</comment>
<dbReference type="EMBL" id="JBHFNT010000225">
    <property type="protein sequence ID" value="MFB2837800.1"/>
    <property type="molecule type" value="Genomic_DNA"/>
</dbReference>
<name>A0ABV4WRT8_9CYAN</name>
<evidence type="ECO:0000313" key="2">
    <source>
        <dbReference type="Proteomes" id="UP001576780"/>
    </source>
</evidence>
<sequence>MLLETQMYKQRHGLLSTTTITTLSISRYHPNGRTGGNSPKKTPQILNLAQLKIGFSGFKATKIR</sequence>
<reference evidence="1 2" key="1">
    <citation type="submission" date="2024-09" db="EMBL/GenBank/DDBJ databases">
        <title>Floridaenema gen nov. (Aerosakkonemataceae, Aerosakkonematales ord. nov., Cyanobacteria) from benthic tropical and subtropical fresh waters, with the description of four new species.</title>
        <authorList>
            <person name="Moretto J.A."/>
            <person name="Berthold D.E."/>
            <person name="Lefler F.W."/>
            <person name="Huang I.-S."/>
            <person name="Laughinghouse H. IV."/>
        </authorList>
    </citation>
    <scope>NUCLEOTIDE SEQUENCE [LARGE SCALE GENOMIC DNA]</scope>
    <source>
        <strain evidence="1 2">BLCC-F167</strain>
    </source>
</reference>